<keyword evidence="2" id="KW-1185">Reference proteome</keyword>
<dbReference type="AlphaFoldDB" id="C0W1H7"/>
<dbReference type="EMBL" id="ACFG01000034">
    <property type="protein sequence ID" value="EEH63343.1"/>
    <property type="molecule type" value="Genomic_DNA"/>
</dbReference>
<protein>
    <submittedName>
        <fullName evidence="1">Uncharacterized protein</fullName>
    </submittedName>
</protein>
<proteinExistence type="predicted"/>
<name>C0W1H7_9ACTO</name>
<reference evidence="1 2" key="1">
    <citation type="submission" date="2009-01" db="EMBL/GenBank/DDBJ databases">
        <authorList>
            <person name="Qin X."/>
            <person name="Bachman B."/>
            <person name="Battles P."/>
            <person name="Bell A."/>
            <person name="Bess C."/>
            <person name="Bickham C."/>
            <person name="Chaboub L."/>
            <person name="Chen D."/>
            <person name="Coyle M."/>
            <person name="Deiros D.R."/>
            <person name="Dinh H."/>
            <person name="Forbes L."/>
            <person name="Fowler G."/>
            <person name="Francisco L."/>
            <person name="Fu Q."/>
            <person name="Gubbala S."/>
            <person name="Hale W."/>
            <person name="Han Y."/>
            <person name="Hemphill L."/>
            <person name="Highlander S.K."/>
            <person name="Hirani K."/>
            <person name="Hogues M."/>
            <person name="Jackson L."/>
            <person name="Jakkamsetti A."/>
            <person name="Javaid M."/>
            <person name="Jiang H."/>
            <person name="Korchina V."/>
            <person name="Kovar C."/>
            <person name="Lara F."/>
            <person name="Lee S."/>
            <person name="Mata R."/>
            <person name="Mathew T."/>
            <person name="Moen C."/>
            <person name="Morales K."/>
            <person name="Munidasa M."/>
            <person name="Nazareth L."/>
            <person name="Ngo R."/>
            <person name="Nguyen L."/>
            <person name="Okwuonu G."/>
            <person name="Ongeri F."/>
            <person name="Patil S."/>
            <person name="Petrosino J."/>
            <person name="Pham C."/>
            <person name="Pham P."/>
            <person name="Pu L.-L."/>
            <person name="Puazo M."/>
            <person name="Raj R."/>
            <person name="Reid J."/>
            <person name="Rouhana J."/>
            <person name="Saada N."/>
            <person name="Shang Y."/>
            <person name="Simmons D."/>
            <person name="Thornton R."/>
            <person name="Warren J."/>
            <person name="Weissenberger G."/>
            <person name="Zhang J."/>
            <person name="Zhang L."/>
            <person name="Zhou C."/>
            <person name="Zhu D."/>
            <person name="Muzny D."/>
            <person name="Worley K."/>
            <person name="Gibbs R."/>
        </authorList>
    </citation>
    <scope>NUCLEOTIDE SEQUENCE [LARGE SCALE GENOMIC DNA]</scope>
    <source>
        <strain evidence="1 2">DSM 15436</strain>
    </source>
</reference>
<organism evidence="1 2">
    <name type="scientific">Gleimia coleocanis DSM 15436</name>
    <dbReference type="NCBI Taxonomy" id="525245"/>
    <lineage>
        <taxon>Bacteria</taxon>
        <taxon>Bacillati</taxon>
        <taxon>Actinomycetota</taxon>
        <taxon>Actinomycetes</taxon>
        <taxon>Actinomycetales</taxon>
        <taxon>Actinomycetaceae</taxon>
        <taxon>Gleimia</taxon>
    </lineage>
</organism>
<dbReference type="RefSeq" id="WP_006546125.1">
    <property type="nucleotide sequence ID" value="NZ_DS999540.1"/>
</dbReference>
<dbReference type="STRING" id="525245.HMPREF0044_1267"/>
<sequence>MNTENTQKPFGKVIAVLAVVAVLIVGGIFAATKFLGASAQLDPVRCEEAKVRFDRVVAGNACYPELGTSTTHIENDIAMFCGADVATKLKSETDAMTDADKAMLCEKSQQK</sequence>
<comment type="caution">
    <text evidence="1">The sequence shown here is derived from an EMBL/GenBank/DDBJ whole genome shotgun (WGS) entry which is preliminary data.</text>
</comment>
<dbReference type="HOGENOM" id="CLU_2152883_0_0_11"/>
<dbReference type="Proteomes" id="UP000010301">
    <property type="component" value="Unassembled WGS sequence"/>
</dbReference>
<accession>C0W1H7</accession>
<gene>
    <name evidence="1" type="ORF">HMPREF0044_1267</name>
</gene>
<evidence type="ECO:0000313" key="1">
    <source>
        <dbReference type="EMBL" id="EEH63343.1"/>
    </source>
</evidence>
<evidence type="ECO:0000313" key="2">
    <source>
        <dbReference type="Proteomes" id="UP000010301"/>
    </source>
</evidence>